<sequence length="102" mass="11778">MFHALSDPTRRGMVRMLAQEERTVTELAAPFDMSLAAASKHIKVLEQAGLLQRTVHGRTHTCKLDSRVLARATRYLQFYERFWSAQFDTLEMELNKAKGEEH</sequence>
<proteinExistence type="predicted"/>
<name>A0A2R5EXC2_9BACL</name>
<dbReference type="Pfam" id="PF12840">
    <property type="entry name" value="HTH_20"/>
    <property type="match status" value="1"/>
</dbReference>
<dbReference type="InterPro" id="IPR001845">
    <property type="entry name" value="HTH_ArsR_DNA-bd_dom"/>
</dbReference>
<evidence type="ECO:0000256" key="1">
    <source>
        <dbReference type="ARBA" id="ARBA00023125"/>
    </source>
</evidence>
<keyword evidence="1" id="KW-0238">DNA-binding</keyword>
<evidence type="ECO:0000313" key="4">
    <source>
        <dbReference type="Proteomes" id="UP000245202"/>
    </source>
</evidence>
<dbReference type="GO" id="GO:0003677">
    <property type="term" value="F:DNA binding"/>
    <property type="evidence" value="ECO:0007669"/>
    <property type="project" value="UniProtKB-KW"/>
</dbReference>
<protein>
    <submittedName>
        <fullName evidence="3">Transcriptional regulator</fullName>
    </submittedName>
</protein>
<dbReference type="CDD" id="cd00090">
    <property type="entry name" value="HTH_ARSR"/>
    <property type="match status" value="1"/>
</dbReference>
<dbReference type="SUPFAM" id="SSF46785">
    <property type="entry name" value="Winged helix' DNA-binding domain"/>
    <property type="match status" value="1"/>
</dbReference>
<dbReference type="Gene3D" id="1.10.10.10">
    <property type="entry name" value="Winged helix-like DNA-binding domain superfamily/Winged helix DNA-binding domain"/>
    <property type="match status" value="1"/>
</dbReference>
<dbReference type="NCBIfam" id="NF033788">
    <property type="entry name" value="HTH_metalloreg"/>
    <property type="match status" value="1"/>
</dbReference>
<dbReference type="InterPro" id="IPR036390">
    <property type="entry name" value="WH_DNA-bd_sf"/>
</dbReference>
<dbReference type="EMBL" id="BDQX01000167">
    <property type="protein sequence ID" value="GBG08463.1"/>
    <property type="molecule type" value="Genomic_DNA"/>
</dbReference>
<dbReference type="InterPro" id="IPR011991">
    <property type="entry name" value="ArsR-like_HTH"/>
</dbReference>
<dbReference type="Proteomes" id="UP000245202">
    <property type="component" value="Unassembled WGS sequence"/>
</dbReference>
<dbReference type="PANTHER" id="PTHR38600:SF2">
    <property type="entry name" value="SLL0088 PROTEIN"/>
    <property type="match status" value="1"/>
</dbReference>
<dbReference type="PRINTS" id="PR00778">
    <property type="entry name" value="HTHARSR"/>
</dbReference>
<dbReference type="PROSITE" id="PS50987">
    <property type="entry name" value="HTH_ARSR_2"/>
    <property type="match status" value="1"/>
</dbReference>
<dbReference type="GO" id="GO:0003700">
    <property type="term" value="F:DNA-binding transcription factor activity"/>
    <property type="evidence" value="ECO:0007669"/>
    <property type="project" value="InterPro"/>
</dbReference>
<gene>
    <name evidence="3" type="ORF">PAT3040_03046</name>
</gene>
<evidence type="ECO:0000313" key="3">
    <source>
        <dbReference type="EMBL" id="GBG08463.1"/>
    </source>
</evidence>
<organism evidence="3 4">
    <name type="scientific">Paenibacillus agaridevorans</name>
    <dbReference type="NCBI Taxonomy" id="171404"/>
    <lineage>
        <taxon>Bacteria</taxon>
        <taxon>Bacillati</taxon>
        <taxon>Bacillota</taxon>
        <taxon>Bacilli</taxon>
        <taxon>Bacillales</taxon>
        <taxon>Paenibacillaceae</taxon>
        <taxon>Paenibacillus</taxon>
    </lineage>
</organism>
<accession>A0A2R5EXC2</accession>
<feature type="domain" description="HTH arsR-type" evidence="2">
    <location>
        <begin position="1"/>
        <end position="83"/>
    </location>
</feature>
<evidence type="ECO:0000259" key="2">
    <source>
        <dbReference type="PROSITE" id="PS50987"/>
    </source>
</evidence>
<dbReference type="SMART" id="SM00418">
    <property type="entry name" value="HTH_ARSR"/>
    <property type="match status" value="1"/>
</dbReference>
<keyword evidence="4" id="KW-1185">Reference proteome</keyword>
<dbReference type="AlphaFoldDB" id="A0A2R5EXC2"/>
<dbReference type="PANTHER" id="PTHR38600">
    <property type="entry name" value="TRANSCRIPTIONAL REGULATORY PROTEIN"/>
    <property type="match status" value="1"/>
</dbReference>
<dbReference type="InterPro" id="IPR036388">
    <property type="entry name" value="WH-like_DNA-bd_sf"/>
</dbReference>
<reference evidence="3 4" key="1">
    <citation type="submission" date="2017-08" db="EMBL/GenBank/DDBJ databases">
        <title>Substantial Increase in Enzyme Production by Combined Drug-Resistance Mutations in Paenibacillus agaridevorans.</title>
        <authorList>
            <person name="Tanaka Y."/>
            <person name="Funane K."/>
            <person name="Hosaka T."/>
            <person name="Shiwa Y."/>
            <person name="Fujita N."/>
            <person name="Miyazaki T."/>
            <person name="Yoshikawa H."/>
            <person name="Murakami K."/>
            <person name="Kasahara K."/>
            <person name="Inaoka T."/>
            <person name="Hiraga Y."/>
            <person name="Ochi K."/>
        </authorList>
    </citation>
    <scope>NUCLEOTIDE SEQUENCE [LARGE SCALE GENOMIC DNA]</scope>
    <source>
        <strain evidence="3 4">T-3040</strain>
    </source>
</reference>
<comment type="caution">
    <text evidence="3">The sequence shown here is derived from an EMBL/GenBank/DDBJ whole genome shotgun (WGS) entry which is preliminary data.</text>
</comment>